<proteinExistence type="predicted"/>
<dbReference type="AlphaFoldDB" id="A0A2T0WYZ6"/>
<accession>A0A2T0WYZ6</accession>
<name>A0A2T0WYZ6_9RHOB</name>
<sequence length="129" mass="12717">MVTEILDGLVGAHPICRVAAYADLSAGMVLVARGEGLPPRERLDALCAEGALILGGVPGPDAPGGTPGGTPEVALLQAPDGLRVALRDPDVPEEALLCLCAPGAQAGGIEALLAAAARGLARIGGRDAP</sequence>
<keyword evidence="2" id="KW-1185">Reference proteome</keyword>
<evidence type="ECO:0000313" key="2">
    <source>
        <dbReference type="Proteomes" id="UP000238801"/>
    </source>
</evidence>
<evidence type="ECO:0008006" key="3">
    <source>
        <dbReference type="Google" id="ProtNLM"/>
    </source>
</evidence>
<protein>
    <recommendedName>
        <fullName evidence="3">Roadblock/LAMTOR2 domain-containing protein</fullName>
    </recommendedName>
</protein>
<organism evidence="1 2">
    <name type="scientific">Hasllibacter halocynthiae</name>
    <dbReference type="NCBI Taxonomy" id="595589"/>
    <lineage>
        <taxon>Bacteria</taxon>
        <taxon>Pseudomonadati</taxon>
        <taxon>Pseudomonadota</taxon>
        <taxon>Alphaproteobacteria</taxon>
        <taxon>Rhodobacterales</taxon>
        <taxon>Roseobacteraceae</taxon>
        <taxon>Hasllibacter</taxon>
    </lineage>
</organism>
<dbReference type="Proteomes" id="UP000238801">
    <property type="component" value="Unassembled WGS sequence"/>
</dbReference>
<dbReference type="EMBL" id="PVTT01000004">
    <property type="protein sequence ID" value="PRY91922.1"/>
    <property type="molecule type" value="Genomic_DNA"/>
</dbReference>
<evidence type="ECO:0000313" key="1">
    <source>
        <dbReference type="EMBL" id="PRY91922.1"/>
    </source>
</evidence>
<comment type="caution">
    <text evidence="1">The sequence shown here is derived from an EMBL/GenBank/DDBJ whole genome shotgun (WGS) entry which is preliminary data.</text>
</comment>
<gene>
    <name evidence="1" type="ORF">BCF33_2804</name>
</gene>
<reference evidence="1 2" key="1">
    <citation type="submission" date="2018-03" db="EMBL/GenBank/DDBJ databases">
        <title>Genomic Encyclopedia of Archaeal and Bacterial Type Strains, Phase II (KMG-II): from individual species to whole genera.</title>
        <authorList>
            <person name="Goeker M."/>
        </authorList>
    </citation>
    <scope>NUCLEOTIDE SEQUENCE [LARGE SCALE GENOMIC DNA]</scope>
    <source>
        <strain evidence="1 2">DSM 29318</strain>
    </source>
</reference>